<dbReference type="EMBL" id="BAABRN010000051">
    <property type="protein sequence ID" value="GAA5503474.1"/>
    <property type="molecule type" value="Genomic_DNA"/>
</dbReference>
<gene>
    <name evidence="2" type="ORF">Dxin01_03232</name>
</gene>
<evidence type="ECO:0000313" key="3">
    <source>
        <dbReference type="Proteomes" id="UP001458946"/>
    </source>
</evidence>
<protein>
    <recommendedName>
        <fullName evidence="4">Peptidoglycan binding domain-containing protein</fullName>
    </recommendedName>
</protein>
<accession>A0ABP9VE08</accession>
<reference evidence="2 3" key="1">
    <citation type="submission" date="2024-02" db="EMBL/GenBank/DDBJ databases">
        <title>Deinococcus xinjiangensis NBRC 107630.</title>
        <authorList>
            <person name="Ichikawa N."/>
            <person name="Katano-Makiyama Y."/>
            <person name="Hidaka K."/>
        </authorList>
    </citation>
    <scope>NUCLEOTIDE SEQUENCE [LARGE SCALE GENOMIC DNA]</scope>
    <source>
        <strain evidence="2 3">NBRC 107630</strain>
    </source>
</reference>
<proteinExistence type="predicted"/>
<evidence type="ECO:0000313" key="2">
    <source>
        <dbReference type="EMBL" id="GAA5503474.1"/>
    </source>
</evidence>
<comment type="caution">
    <text evidence="2">The sequence shown here is derived from an EMBL/GenBank/DDBJ whole genome shotgun (WGS) entry which is preliminary data.</text>
</comment>
<keyword evidence="3" id="KW-1185">Reference proteome</keyword>
<evidence type="ECO:0000256" key="1">
    <source>
        <dbReference type="SAM" id="Coils"/>
    </source>
</evidence>
<organism evidence="2 3">
    <name type="scientific">Deinococcus xinjiangensis</name>
    <dbReference type="NCBI Taxonomy" id="457454"/>
    <lineage>
        <taxon>Bacteria</taxon>
        <taxon>Thermotogati</taxon>
        <taxon>Deinococcota</taxon>
        <taxon>Deinococci</taxon>
        <taxon>Deinococcales</taxon>
        <taxon>Deinococcaceae</taxon>
        <taxon>Deinococcus</taxon>
    </lineage>
</organism>
<keyword evidence="1" id="KW-0175">Coiled coil</keyword>
<feature type="coiled-coil region" evidence="1">
    <location>
        <begin position="345"/>
        <end position="379"/>
    </location>
</feature>
<name>A0ABP9VE08_9DEIO</name>
<evidence type="ECO:0008006" key="4">
    <source>
        <dbReference type="Google" id="ProtNLM"/>
    </source>
</evidence>
<dbReference type="Proteomes" id="UP001458946">
    <property type="component" value="Unassembled WGS sequence"/>
</dbReference>
<sequence length="400" mass="44315">MGLKFPDARETAQPEAGAEAKVAAKIAGNTAVSAKPAAAQPVATKLTDKQIKEAQAWYAARKDQYTPEVLKQIQQKLGIAATGKADVATVQAIAKWQRENKDWPYKAGDEKFSVDGKASAKLLEKMFPSGLNDWSQMVDFSAKARKAINSWKNLSLDQRKAQVIILINQTLAGIGVPPIKTVILIDGKAENAYGLFLASEWTISIDRDLIENCTKDSDKASRLADTLYHEMRHADQNFALSRLAANQETKYPNPVDTLSSVAKIAAQRPLKTGSIEGIKANRFYQYKYGPESESRLKTRIQFRALENKEKSISGAIKANEENLAELLVKFNKTSGQEKVDIGKAIKSVRSLIESQKKELANVRLELSQLTRKIDQMYDESPLEDDAWRIGGMVGYLYGHP</sequence>